<name>A0ABN8PYB2_9CNID</name>
<evidence type="ECO:0000313" key="2">
    <source>
        <dbReference type="Proteomes" id="UP001159405"/>
    </source>
</evidence>
<comment type="caution">
    <text evidence="1">The sequence shown here is derived from an EMBL/GenBank/DDBJ whole genome shotgun (WGS) entry which is preliminary data.</text>
</comment>
<protein>
    <submittedName>
        <fullName evidence="1">Uncharacterized protein</fullName>
    </submittedName>
</protein>
<evidence type="ECO:0000313" key="1">
    <source>
        <dbReference type="EMBL" id="CAH3153299.1"/>
    </source>
</evidence>
<dbReference type="EMBL" id="CALNXK010000096">
    <property type="protein sequence ID" value="CAH3153299.1"/>
    <property type="molecule type" value="Genomic_DNA"/>
</dbReference>
<reference evidence="1 2" key="1">
    <citation type="submission" date="2022-05" db="EMBL/GenBank/DDBJ databases">
        <authorList>
            <consortium name="Genoscope - CEA"/>
            <person name="William W."/>
        </authorList>
    </citation>
    <scope>NUCLEOTIDE SEQUENCE [LARGE SCALE GENOMIC DNA]</scope>
</reference>
<accession>A0ABN8PYB2</accession>
<keyword evidence="2" id="KW-1185">Reference proteome</keyword>
<proteinExistence type="predicted"/>
<gene>
    <name evidence="1" type="ORF">PLOB_00049512</name>
</gene>
<sequence length="108" mass="12511">WNRPKKTKQKKTKPVQSIPKTFLVILNAADDDFEITDDGCYSDYAITEDSVLLKAEIDLKSDQTEQAIRGELKAVFEKRYPDIGLYDFEFVKRERNVLITTIVKDNHS</sequence>
<dbReference type="Proteomes" id="UP001159405">
    <property type="component" value="Unassembled WGS sequence"/>
</dbReference>
<organism evidence="1 2">
    <name type="scientific">Porites lobata</name>
    <dbReference type="NCBI Taxonomy" id="104759"/>
    <lineage>
        <taxon>Eukaryota</taxon>
        <taxon>Metazoa</taxon>
        <taxon>Cnidaria</taxon>
        <taxon>Anthozoa</taxon>
        <taxon>Hexacorallia</taxon>
        <taxon>Scleractinia</taxon>
        <taxon>Fungiina</taxon>
        <taxon>Poritidae</taxon>
        <taxon>Porites</taxon>
    </lineage>
</organism>
<feature type="non-terminal residue" evidence="1">
    <location>
        <position position="1"/>
    </location>
</feature>